<evidence type="ECO:0000256" key="2">
    <source>
        <dbReference type="SAM" id="Phobius"/>
    </source>
</evidence>
<evidence type="ECO:0000313" key="3">
    <source>
        <dbReference type="EMBL" id="EJT51476.1"/>
    </source>
</evidence>
<dbReference type="AlphaFoldDB" id="J5TLE3"/>
<comment type="caution">
    <text evidence="3">The sequence shown here is derived from an EMBL/GenBank/DDBJ whole genome shotgun (WGS) entry which is preliminary data.</text>
</comment>
<evidence type="ECO:0000313" key="4">
    <source>
        <dbReference type="Proteomes" id="UP000002748"/>
    </source>
</evidence>
<keyword evidence="2" id="KW-0472">Membrane</keyword>
<dbReference type="GeneID" id="25990750"/>
<feature type="region of interest" description="Disordered" evidence="1">
    <location>
        <begin position="16"/>
        <end position="43"/>
    </location>
</feature>
<feature type="compositionally biased region" description="Polar residues" evidence="1">
    <location>
        <begin position="16"/>
        <end position="28"/>
    </location>
</feature>
<feature type="transmembrane region" description="Helical" evidence="2">
    <location>
        <begin position="69"/>
        <end position="91"/>
    </location>
</feature>
<proteinExistence type="predicted"/>
<gene>
    <name evidence="3" type="ORF">A1Q1_07238</name>
</gene>
<accession>J5TLE3</accession>
<keyword evidence="2" id="KW-0812">Transmembrane</keyword>
<protein>
    <submittedName>
        <fullName evidence="3">Uncharacterized protein</fullName>
    </submittedName>
</protein>
<dbReference type="RefSeq" id="XP_014182949.1">
    <property type="nucleotide sequence ID" value="XM_014327474.1"/>
</dbReference>
<keyword evidence="2" id="KW-1133">Transmembrane helix</keyword>
<evidence type="ECO:0000256" key="1">
    <source>
        <dbReference type="SAM" id="MobiDB-lite"/>
    </source>
</evidence>
<dbReference type="HOGENOM" id="CLU_1603911_0_0_1"/>
<dbReference type="VEuPathDB" id="FungiDB:A1Q1_07238"/>
<dbReference type="KEGG" id="tasa:A1Q1_07238"/>
<sequence>MSSTLVASTVMSQVTDAAATPTQEPSKTTVHDKGYQTENGKKTATTTIPATKETITSTEGFGYKYNSGLIVRVAIAAGIIVMAVLVIILFLKRLRRETILSAQLEEEEKKRGFESAAWSDTPGQAPVFPNAATEKRPWWKRKKAKGLRGRGQMNAYAVYEWEGVPA</sequence>
<organism evidence="3 4">
    <name type="scientific">Trichosporon asahii var. asahii (strain ATCC 90039 / CBS 2479 / JCM 2466 / KCTC 7840 / NBRC 103889/ NCYC 2677 / UAMH 7654)</name>
    <name type="common">Yeast</name>
    <dbReference type="NCBI Taxonomy" id="1186058"/>
    <lineage>
        <taxon>Eukaryota</taxon>
        <taxon>Fungi</taxon>
        <taxon>Dikarya</taxon>
        <taxon>Basidiomycota</taxon>
        <taxon>Agaricomycotina</taxon>
        <taxon>Tremellomycetes</taxon>
        <taxon>Trichosporonales</taxon>
        <taxon>Trichosporonaceae</taxon>
        <taxon>Trichosporon</taxon>
    </lineage>
</organism>
<dbReference type="Proteomes" id="UP000002748">
    <property type="component" value="Unassembled WGS sequence"/>
</dbReference>
<name>J5TLE3_TRIAS</name>
<dbReference type="EMBL" id="ALBS01000054">
    <property type="protein sequence ID" value="EJT51476.1"/>
    <property type="molecule type" value="Genomic_DNA"/>
</dbReference>
<reference evidence="3 4" key="1">
    <citation type="journal article" date="2012" name="Eukaryot. Cell">
        <title>Draft genome sequence of CBS 2479, the standard type strain of Trichosporon asahii.</title>
        <authorList>
            <person name="Yang R.Y."/>
            <person name="Li H.T."/>
            <person name="Zhu H."/>
            <person name="Zhou G.P."/>
            <person name="Wang M."/>
            <person name="Wang L."/>
        </authorList>
    </citation>
    <scope>NUCLEOTIDE SEQUENCE [LARGE SCALE GENOMIC DNA]</scope>
    <source>
        <strain evidence="4">ATCC 90039 / CBS 2479 / JCM 2466 / KCTC 7840 / NCYC 2677 / UAMH 7654</strain>
    </source>
</reference>
<feature type="compositionally biased region" description="Basic and acidic residues" evidence="1">
    <location>
        <begin position="29"/>
        <end position="41"/>
    </location>
</feature>
<dbReference type="OrthoDB" id="2573934at2759"/>